<feature type="region of interest" description="Disordered" evidence="1">
    <location>
        <begin position="469"/>
        <end position="559"/>
    </location>
</feature>
<dbReference type="PANTHER" id="PTHR15629:SF8">
    <property type="entry name" value="DUF500 DOMAIN PROTEIN (AFU_ORTHOLOGUE AFUA_5G07310)"/>
    <property type="match status" value="1"/>
</dbReference>
<gene>
    <name evidence="3" type="ORF">Daesc_004311</name>
</gene>
<name>A0AAX6MPC7_9PEZI</name>
<feature type="compositionally biased region" description="Basic and acidic residues" evidence="1">
    <location>
        <begin position="659"/>
        <end position="668"/>
    </location>
</feature>
<dbReference type="CDD" id="cd11524">
    <property type="entry name" value="SYLF"/>
    <property type="match status" value="1"/>
</dbReference>
<feature type="compositionally biased region" description="Basic and acidic residues" evidence="1">
    <location>
        <begin position="633"/>
        <end position="650"/>
    </location>
</feature>
<feature type="compositionally biased region" description="Polar residues" evidence="1">
    <location>
        <begin position="392"/>
        <end position="419"/>
    </location>
</feature>
<sequence length="722" mass="78021">MQRVSALLPWDRNRASSPVIGSNNGHPKTVIRKNSVDLVRGWADRIPSPVNRLSTSRLGRDVFLPATLDKECDKAARILKSFCSDGFSTPDDRPGTPSTYSSTQSSHKFLKKIPPRILQNAVGLAVFTSVRSGIWHSGSASGGSGILIARKTDGTWSPPSGLMLHTASLRFLFGVDIYDCVLVINNFTVLEAFARPRLTLGTDVSLTAGPLVAVGLLENDVTWADLSDRAIAYVKAKGQSTEVKLDGIVITERADENERYYGMKIGVAKILAGDINQSLPQMRPLTEVLKAAEGRTDYDTALVELLSSQPTPGDTTIESPGSGGTSPGFGVPDFDDPDPFGVMALEMAGMGIREAGTRLRPDSSVFEFNPSPTSPLFAKAARQSIDTYLSRSNRGSYMSSRTIATERSQMTDAGTQTCDLPTPQTTPGSSQSQSEDGTQQQTSEDAPAVKQPVEVDYTKIDISALRSLSNFPDLDDEPTTTLAIKEEDEDDLEVEVSKDTKSMGTGTHAENNGDAADKIADKNNSNKQDEDEKEDEEEAEEEVEEDEEDEDESDAEEEAVVFEVATAQAPARVAMVASRVNIPARVPPPLPLRSPARTSRRRSQMGDVNGVMGSPLKQEFEPQVEGEEVTTPRAKEDSTKHLSVMDEVHVTKVASDSHGTQHDAEKAENAVTPTQESEDINGHFTKIGNRSSYGEKVMVETSTDTEEHTGLKATPDVSVSVA</sequence>
<dbReference type="AlphaFoldDB" id="A0AAX6MPC7"/>
<feature type="compositionally biased region" description="Polar residues" evidence="1">
    <location>
        <begin position="435"/>
        <end position="444"/>
    </location>
</feature>
<dbReference type="Pfam" id="PF04366">
    <property type="entry name" value="Ysc84"/>
    <property type="match status" value="1"/>
</dbReference>
<feature type="compositionally biased region" description="Polar residues" evidence="1">
    <location>
        <begin position="308"/>
        <end position="318"/>
    </location>
</feature>
<feature type="compositionally biased region" description="Low complexity" evidence="1">
    <location>
        <begin position="421"/>
        <end position="434"/>
    </location>
</feature>
<feature type="region of interest" description="Disordered" evidence="1">
    <location>
        <begin position="392"/>
        <end position="454"/>
    </location>
</feature>
<dbReference type="InterPro" id="IPR051702">
    <property type="entry name" value="SH3_domain_YSC84-like"/>
</dbReference>
<dbReference type="EMBL" id="JBANMG010000004">
    <property type="protein sequence ID" value="KAK6954344.1"/>
    <property type="molecule type" value="Genomic_DNA"/>
</dbReference>
<dbReference type="PANTHER" id="PTHR15629">
    <property type="entry name" value="SH3YL1 PROTEIN"/>
    <property type="match status" value="1"/>
</dbReference>
<protein>
    <recommendedName>
        <fullName evidence="2">Ysc84 actin-binding domain-containing protein</fullName>
    </recommendedName>
</protein>
<accession>A0AAX6MPC7</accession>
<proteinExistence type="predicted"/>
<keyword evidence="4" id="KW-1185">Reference proteome</keyword>
<dbReference type="Proteomes" id="UP001369815">
    <property type="component" value="Unassembled WGS sequence"/>
</dbReference>
<dbReference type="InterPro" id="IPR007461">
    <property type="entry name" value="Ysc84_actin-binding"/>
</dbReference>
<feature type="region of interest" description="Disordered" evidence="1">
    <location>
        <begin position="584"/>
        <end position="722"/>
    </location>
</feature>
<evidence type="ECO:0000313" key="3">
    <source>
        <dbReference type="EMBL" id="KAK6954344.1"/>
    </source>
</evidence>
<evidence type="ECO:0000313" key="4">
    <source>
        <dbReference type="Proteomes" id="UP001369815"/>
    </source>
</evidence>
<feature type="domain" description="Ysc84 actin-binding" evidence="2">
    <location>
        <begin position="165"/>
        <end position="292"/>
    </location>
</feature>
<dbReference type="GO" id="GO:0035091">
    <property type="term" value="F:phosphatidylinositol binding"/>
    <property type="evidence" value="ECO:0007669"/>
    <property type="project" value="TreeGrafter"/>
</dbReference>
<comment type="caution">
    <text evidence="3">The sequence shown here is derived from an EMBL/GenBank/DDBJ whole genome shotgun (WGS) entry which is preliminary data.</text>
</comment>
<organism evidence="3 4">
    <name type="scientific">Daldinia eschscholtzii</name>
    <dbReference type="NCBI Taxonomy" id="292717"/>
    <lineage>
        <taxon>Eukaryota</taxon>
        <taxon>Fungi</taxon>
        <taxon>Dikarya</taxon>
        <taxon>Ascomycota</taxon>
        <taxon>Pezizomycotina</taxon>
        <taxon>Sordariomycetes</taxon>
        <taxon>Xylariomycetidae</taxon>
        <taxon>Xylariales</taxon>
        <taxon>Hypoxylaceae</taxon>
        <taxon>Daldinia</taxon>
    </lineage>
</organism>
<feature type="region of interest" description="Disordered" evidence="1">
    <location>
        <begin position="308"/>
        <end position="333"/>
    </location>
</feature>
<feature type="compositionally biased region" description="Acidic residues" evidence="1">
    <location>
        <begin position="529"/>
        <end position="559"/>
    </location>
</feature>
<evidence type="ECO:0000259" key="2">
    <source>
        <dbReference type="Pfam" id="PF04366"/>
    </source>
</evidence>
<reference evidence="3 4" key="1">
    <citation type="journal article" date="2024" name="Front Chem Biol">
        <title>Unveiling the potential of Daldinia eschscholtzii MFLUCC 19-0629 through bioactivity and bioinformatics studies for enhanced sustainable agriculture production.</title>
        <authorList>
            <person name="Brooks S."/>
            <person name="Weaver J.A."/>
            <person name="Klomchit A."/>
            <person name="Alharthi S.A."/>
            <person name="Onlamun T."/>
            <person name="Nurani R."/>
            <person name="Vong T.K."/>
            <person name="Alberti F."/>
            <person name="Greco C."/>
        </authorList>
    </citation>
    <scope>NUCLEOTIDE SEQUENCE [LARGE SCALE GENOMIC DNA]</scope>
    <source>
        <strain evidence="3">MFLUCC 19-0629</strain>
    </source>
</reference>
<evidence type="ECO:0000256" key="1">
    <source>
        <dbReference type="SAM" id="MobiDB-lite"/>
    </source>
</evidence>